<evidence type="ECO:0000313" key="5">
    <source>
        <dbReference type="Proteomes" id="UP001307889"/>
    </source>
</evidence>
<evidence type="ECO:0000256" key="2">
    <source>
        <dbReference type="ARBA" id="ARBA00022741"/>
    </source>
</evidence>
<dbReference type="InterPro" id="IPR043129">
    <property type="entry name" value="ATPase_NBD"/>
</dbReference>
<reference evidence="4 5" key="1">
    <citation type="submission" date="2023-09" db="EMBL/GenBank/DDBJ databases">
        <title>Nesidiocoris tenuis whole genome shotgun sequence.</title>
        <authorList>
            <person name="Shibata T."/>
            <person name="Shimoda M."/>
            <person name="Kobayashi T."/>
            <person name="Uehara T."/>
        </authorList>
    </citation>
    <scope>NUCLEOTIDE SEQUENCE [LARGE SCALE GENOMIC DNA]</scope>
    <source>
        <strain evidence="4 5">Japan</strain>
    </source>
</reference>
<dbReference type="EMBL" id="AP028922">
    <property type="protein sequence ID" value="BET02253.1"/>
    <property type="molecule type" value="Genomic_DNA"/>
</dbReference>
<organism evidence="4 5">
    <name type="scientific">Nesidiocoris tenuis</name>
    <dbReference type="NCBI Taxonomy" id="355587"/>
    <lineage>
        <taxon>Eukaryota</taxon>
        <taxon>Metazoa</taxon>
        <taxon>Ecdysozoa</taxon>
        <taxon>Arthropoda</taxon>
        <taxon>Hexapoda</taxon>
        <taxon>Insecta</taxon>
        <taxon>Pterygota</taxon>
        <taxon>Neoptera</taxon>
        <taxon>Paraneoptera</taxon>
        <taxon>Hemiptera</taxon>
        <taxon>Heteroptera</taxon>
        <taxon>Panheteroptera</taxon>
        <taxon>Cimicomorpha</taxon>
        <taxon>Miridae</taxon>
        <taxon>Dicyphina</taxon>
        <taxon>Nesidiocoris</taxon>
    </lineage>
</organism>
<dbReference type="PANTHER" id="PTHR45639">
    <property type="entry name" value="HSC70CB, ISOFORM G-RELATED"/>
    <property type="match status" value="1"/>
</dbReference>
<sequence>MVNYFGLYVGNSTASIAVLKEDGKVDVLANEAGDRVTATVVAIANDEKVVGSTAAVTSYALANTAINYNKRLLDPTVDVDSPSFRPWGTENNVKIEGRSPSDFKYLVTVDDPKKPTVCTPTQIATLIFKKLYGIGVGAAPGQKKYSCVIAVPRHWDATSRRLTADAATEAGWEVVQIINEPASALLAYQIGFENPPANQLVLVYRLGGLSCDATVMSVDQGLQIIVSHVRNANLGGQDIIDLVTEHLRDEFKRKYYLDPKDSRKAMWKLRVAATGIVHTLSTVPSSSRFIESVCEGVDFNPTISQARFEALLQPLLPKLIAPIQEALQEAAVDANQVSKVVLCGGVLKVPKIRSTVSSLFNCDVCSKLNPDEVLASGAAQQAGLIGDRRDIGLHVTKVSKHVPFLAENLKVKINDEEMIIEHGVMPITQKKKITLDDTKIVLTAKQERNPPFKSFAGEGVINCSESGEVELDLRITTDNELVAEVVHEKTKELQQLTIELVPCS</sequence>
<dbReference type="PANTHER" id="PTHR45639:SF32">
    <property type="entry name" value="HEAT SHOCK PROTEIN PDR13"/>
    <property type="match status" value="1"/>
</dbReference>
<evidence type="ECO:0000313" key="4">
    <source>
        <dbReference type="EMBL" id="BET02253.1"/>
    </source>
</evidence>
<dbReference type="Gene3D" id="3.90.640.10">
    <property type="entry name" value="Actin, Chain A, domain 4"/>
    <property type="match status" value="1"/>
</dbReference>
<gene>
    <name evidence="4" type="ORF">NTJ_15071</name>
</gene>
<comment type="similarity">
    <text evidence="1">Belongs to the heat shock protein 70 family.</text>
</comment>
<dbReference type="Gene3D" id="3.30.420.40">
    <property type="match status" value="2"/>
</dbReference>
<dbReference type="SUPFAM" id="SSF53067">
    <property type="entry name" value="Actin-like ATPase domain"/>
    <property type="match status" value="2"/>
</dbReference>
<dbReference type="InterPro" id="IPR013126">
    <property type="entry name" value="Hsp_70_fam"/>
</dbReference>
<keyword evidence="2" id="KW-0547">Nucleotide-binding</keyword>
<protein>
    <submittedName>
        <fullName evidence="4">MreB/Mbl protein</fullName>
    </submittedName>
</protein>
<evidence type="ECO:0000256" key="3">
    <source>
        <dbReference type="ARBA" id="ARBA00022840"/>
    </source>
</evidence>
<dbReference type="Pfam" id="PF00012">
    <property type="entry name" value="HSP70"/>
    <property type="match status" value="1"/>
</dbReference>
<name>A0ABN7BD02_9HEMI</name>
<proteinExistence type="inferred from homology"/>
<dbReference type="PRINTS" id="PR00301">
    <property type="entry name" value="HEATSHOCK70"/>
</dbReference>
<dbReference type="Gene3D" id="3.30.30.30">
    <property type="match status" value="1"/>
</dbReference>
<evidence type="ECO:0000256" key="1">
    <source>
        <dbReference type="ARBA" id="ARBA00007381"/>
    </source>
</evidence>
<keyword evidence="5" id="KW-1185">Reference proteome</keyword>
<dbReference type="Proteomes" id="UP001307889">
    <property type="component" value="Chromosome 14"/>
</dbReference>
<keyword evidence="3" id="KW-0067">ATP-binding</keyword>
<accession>A0ABN7BD02</accession>